<geneLocation type="plasmid" evidence="1 2">
    <name>pP36_d</name>
</geneLocation>
<reference evidence="1 2" key="2">
    <citation type="journal article" date="2017" name="Genome Biol. Evol.">
        <title>Trajectories and Drivers of Genome Evolution in Surface-Associated Marine Phaeobacter.</title>
        <authorList>
            <person name="Freese H.M."/>
            <person name="Sikorski J."/>
            <person name="Bunk B."/>
            <person name="Scheuner C."/>
            <person name="Meier-Kolthoff J.P."/>
            <person name="Sproer C."/>
            <person name="Gram L."/>
            <person name="Overmann J."/>
        </authorList>
    </citation>
    <scope>NUCLEOTIDE SEQUENCE [LARGE SCALE GENOMIC DNA]</scope>
    <source>
        <strain evidence="1 2">P36</strain>
    </source>
</reference>
<dbReference type="RefSeq" id="WP_065335173.1">
    <property type="nucleotide sequence ID" value="NZ_CP010647.1"/>
</dbReference>
<accession>A0ABM6PJJ8</accession>
<proteinExistence type="predicted"/>
<evidence type="ECO:0000313" key="2">
    <source>
        <dbReference type="Proteomes" id="UP000218891"/>
    </source>
</evidence>
<evidence type="ECO:0000313" key="1">
    <source>
        <dbReference type="EMBL" id="ATG38028.1"/>
    </source>
</evidence>
<gene>
    <name evidence="1" type="ORF">PhaeoP36_03952</name>
</gene>
<keyword evidence="1" id="KW-0614">Plasmid</keyword>
<reference evidence="1 2" key="1">
    <citation type="journal article" date="2017" name="Front. Microbiol.">
        <title>Phaeobacter piscinae sp. nov., a species of the Roseobacter group and potential aquaculture probiont.</title>
        <authorList>
            <person name="Sonnenschein E.C."/>
            <person name="Phippen C.B.W."/>
            <person name="Nielsen K.F."/>
            <person name="Mateiu R.V."/>
            <person name="Melchiorsen J."/>
            <person name="Gram L."/>
            <person name="Overmann J."/>
            <person name="Freese H.M."/>
        </authorList>
    </citation>
    <scope>NUCLEOTIDE SEQUENCE [LARGE SCALE GENOMIC DNA]</scope>
    <source>
        <strain evidence="1 2">P36</strain>
    </source>
</reference>
<reference evidence="1 2" key="4">
    <citation type="journal article" date="2018" name="Environ. Microbiol. Rep.">
        <title>Phylogenetic distribution of roseobacticides in the Roseobacter group and their effect on microalgae.</title>
        <authorList>
            <person name="Sonnenschein E.C."/>
            <person name="Phippen C.B."/>
            <person name="Bentzon-Tilia M."/>
            <person name="Rasmussen S.A."/>
            <person name="Nielsen K.F."/>
            <person name="Gram L."/>
        </authorList>
    </citation>
    <scope>NUCLEOTIDE SEQUENCE [LARGE SCALE GENOMIC DNA]</scope>
    <source>
        <strain evidence="1 2">P36</strain>
    </source>
</reference>
<sequence>MKIILILVLFNLQSGSEVITAEFDDAEACERAALRTFQGVSAEVEMRDLEPLAGRTLIDGTVIAQNGEGAEIGMYSCNPSRASRDSG</sequence>
<dbReference type="Proteomes" id="UP000218891">
    <property type="component" value="Plasmid pP36_d"/>
</dbReference>
<keyword evidence="2" id="KW-1185">Reference proteome</keyword>
<dbReference type="EMBL" id="CP010647">
    <property type="protein sequence ID" value="ATG38028.1"/>
    <property type="molecule type" value="Genomic_DNA"/>
</dbReference>
<organism evidence="1 2">
    <name type="scientific">Phaeobacter piscinae</name>
    <dbReference type="NCBI Taxonomy" id="1580596"/>
    <lineage>
        <taxon>Bacteria</taxon>
        <taxon>Pseudomonadati</taxon>
        <taxon>Pseudomonadota</taxon>
        <taxon>Alphaproteobacteria</taxon>
        <taxon>Rhodobacterales</taxon>
        <taxon>Roseobacteraceae</taxon>
        <taxon>Phaeobacter</taxon>
    </lineage>
</organism>
<protein>
    <submittedName>
        <fullName evidence="1">Uncharacterized protein</fullName>
    </submittedName>
</protein>
<reference evidence="1 2" key="3">
    <citation type="journal article" date="2017" name="Int. J. Syst. Evol. Microbiol.">
        <title>Adaptation of Surface-Associated Bacteria to the Open Ocean: A Genomically Distinct Subpopulation of Phaeobacter gallaeciensis Colonizes Pacific Mesozooplankton.</title>
        <authorList>
            <person name="Freese H.M."/>
            <person name="Methner A."/>
            <person name="Overmann J."/>
        </authorList>
    </citation>
    <scope>NUCLEOTIDE SEQUENCE [LARGE SCALE GENOMIC DNA]</scope>
    <source>
        <strain evidence="1 2">P36</strain>
    </source>
</reference>
<name>A0ABM6PJJ8_9RHOB</name>